<dbReference type="eggNOG" id="COG3121">
    <property type="taxonomic scope" value="Bacteria"/>
</dbReference>
<evidence type="ECO:0000313" key="9">
    <source>
        <dbReference type="Proteomes" id="UP000002363"/>
    </source>
</evidence>
<dbReference type="AlphaFoldDB" id="A0A0H3CSM8"/>
<evidence type="ECO:0000256" key="5">
    <source>
        <dbReference type="ARBA" id="ARBA00023186"/>
    </source>
</evidence>
<dbReference type="SUPFAM" id="SSF49584">
    <property type="entry name" value="Periplasmic chaperone C-domain"/>
    <property type="match status" value="1"/>
</dbReference>
<keyword evidence="4" id="KW-0574">Periplasm</keyword>
<dbReference type="Proteomes" id="UP000002363">
    <property type="component" value="Chromosome"/>
</dbReference>
<dbReference type="InterPro" id="IPR050643">
    <property type="entry name" value="Periplasmic_pilus_chap"/>
</dbReference>
<dbReference type="SUPFAM" id="SSF49354">
    <property type="entry name" value="PapD-like"/>
    <property type="match status" value="1"/>
</dbReference>
<dbReference type="GO" id="GO:0030288">
    <property type="term" value="C:outer membrane-bounded periplasmic space"/>
    <property type="evidence" value="ECO:0007669"/>
    <property type="project" value="InterPro"/>
</dbReference>
<dbReference type="STRING" id="716541.ECL_05085"/>
<comment type="similarity">
    <text evidence="2">Belongs to the periplasmic pilus chaperone family.</text>
</comment>
<dbReference type="Pfam" id="PF00345">
    <property type="entry name" value="PapD_N"/>
    <property type="match status" value="1"/>
</dbReference>
<keyword evidence="9" id="KW-1185">Reference proteome</keyword>
<dbReference type="GO" id="GO:0071555">
    <property type="term" value="P:cell wall organization"/>
    <property type="evidence" value="ECO:0007669"/>
    <property type="project" value="InterPro"/>
</dbReference>
<dbReference type="HOGENOM" id="CLU_070768_1_2_6"/>
<evidence type="ECO:0000256" key="2">
    <source>
        <dbReference type="ARBA" id="ARBA00007399"/>
    </source>
</evidence>
<evidence type="ECO:0000259" key="7">
    <source>
        <dbReference type="Pfam" id="PF00345"/>
    </source>
</evidence>
<evidence type="ECO:0000256" key="1">
    <source>
        <dbReference type="ARBA" id="ARBA00004418"/>
    </source>
</evidence>
<evidence type="ECO:0000256" key="6">
    <source>
        <dbReference type="SAM" id="SignalP"/>
    </source>
</evidence>
<dbReference type="Gene3D" id="2.60.40.10">
    <property type="entry name" value="Immunoglobulins"/>
    <property type="match status" value="2"/>
</dbReference>
<feature type="chain" id="PRO_5002606556" description="Pili assembly chaperone N-terminal domain-containing protein" evidence="6">
    <location>
        <begin position="22"/>
        <end position="227"/>
    </location>
</feature>
<gene>
    <name evidence="8" type="ordered locus">ECL_05085</name>
</gene>
<dbReference type="PANTHER" id="PTHR30251">
    <property type="entry name" value="PILUS ASSEMBLY CHAPERONE"/>
    <property type="match status" value="1"/>
</dbReference>
<dbReference type="NCBIfam" id="NF007392">
    <property type="entry name" value="PRK09918.1"/>
    <property type="match status" value="1"/>
</dbReference>
<dbReference type="InterPro" id="IPR016147">
    <property type="entry name" value="Pili_assmbl_chaperone_N"/>
</dbReference>
<organism evidence="8 9">
    <name type="scientific">Enterobacter cloacae subsp. cloacae (strain ATCC 13047 / DSM 30054 / NBRC 13535 / NCTC 10005 / WDCM 00083 / NCDC 279-56)</name>
    <dbReference type="NCBI Taxonomy" id="716541"/>
    <lineage>
        <taxon>Bacteria</taxon>
        <taxon>Pseudomonadati</taxon>
        <taxon>Pseudomonadota</taxon>
        <taxon>Gammaproteobacteria</taxon>
        <taxon>Enterobacterales</taxon>
        <taxon>Enterobacteriaceae</taxon>
        <taxon>Enterobacter</taxon>
        <taxon>Enterobacter cloacae complex</taxon>
    </lineage>
</organism>
<dbReference type="RefSeq" id="WP_013099350.1">
    <property type="nucleotide sequence ID" value="NC_014121.1"/>
</dbReference>
<keyword evidence="3 6" id="KW-0732">Signal</keyword>
<feature type="signal peptide" evidence="6">
    <location>
        <begin position="1"/>
        <end position="21"/>
    </location>
</feature>
<feature type="domain" description="Pili assembly chaperone N-terminal" evidence="7">
    <location>
        <begin position="23"/>
        <end position="135"/>
    </location>
</feature>
<dbReference type="InterPro" id="IPR036316">
    <property type="entry name" value="Pili_assmbl_chap_C_dom_sf"/>
</dbReference>
<dbReference type="PATRIC" id="fig|716541.4.peg.5216"/>
<dbReference type="KEGG" id="enc:ECL_05085"/>
<dbReference type="EnsemblBacteria" id="ADF64607">
    <property type="protein sequence ID" value="ADF64607"/>
    <property type="gene ID" value="ECL_05085"/>
</dbReference>
<name>A0A0H3CSM8_ENTCC</name>
<dbReference type="OrthoDB" id="8585185at2"/>
<sequence length="227" mass="25509">MILSKKTLLCVCLLSSLQTFAAGMVPDTSLLLINEDERGASMDVKNSDDTAQLLYTRIVDLPDDPTPGVIVTQPVVRVNAGKTQRVRFVLKDSAEKLKTEHLKRVIFSTIPQREQNKVKMVFSQNLPVIIHPAGLDVNMEPWKDLRWQIKNGNLTVVNDTPYVVRMEQNATLLPSRIKVKFDKSYILPGQTMIATSENKISGQNNKVEMYPATRFGYKASSYVAEVK</sequence>
<evidence type="ECO:0000256" key="3">
    <source>
        <dbReference type="ARBA" id="ARBA00022729"/>
    </source>
</evidence>
<dbReference type="InterPro" id="IPR013783">
    <property type="entry name" value="Ig-like_fold"/>
</dbReference>
<evidence type="ECO:0000256" key="4">
    <source>
        <dbReference type="ARBA" id="ARBA00022764"/>
    </source>
</evidence>
<keyword evidence="5" id="KW-0143">Chaperone</keyword>
<proteinExistence type="inferred from homology"/>
<reference evidence="8 9" key="1">
    <citation type="journal article" date="2010" name="J. Bacteriol.">
        <title>Complete genome sequence of Enterobacter cloacae subsp. cloacae type strain ATCC 13047.</title>
        <authorList>
            <person name="Ren Y."/>
            <person name="Ren Y."/>
            <person name="Zhou Z."/>
            <person name="Guo X."/>
            <person name="Li Y."/>
            <person name="Feng L."/>
            <person name="Wang L."/>
        </authorList>
    </citation>
    <scope>NUCLEOTIDE SEQUENCE [LARGE SCALE GENOMIC DNA]</scope>
    <source>
        <strain evidence="9">ATCC 13047 / DSM 30054 / NBRC 13535 / NCTC 10005 / WDCM 00083 / NCDC 279-56</strain>
    </source>
</reference>
<comment type="subcellular location">
    <subcellularLocation>
        <location evidence="1">Periplasm</location>
    </subcellularLocation>
</comment>
<evidence type="ECO:0000313" key="8">
    <source>
        <dbReference type="EMBL" id="ADF64607.1"/>
    </source>
</evidence>
<dbReference type="PANTHER" id="PTHR30251:SF3">
    <property type="entry name" value="FIMBRIAL CHAPARONE PROTEIN"/>
    <property type="match status" value="1"/>
</dbReference>
<dbReference type="InterPro" id="IPR008962">
    <property type="entry name" value="PapD-like_sf"/>
</dbReference>
<dbReference type="EMBL" id="CP001918">
    <property type="protein sequence ID" value="ADF64607.1"/>
    <property type="molecule type" value="Genomic_DNA"/>
</dbReference>
<accession>A0A0H3CSM8</accession>
<protein>
    <recommendedName>
        <fullName evidence="7">Pili assembly chaperone N-terminal domain-containing protein</fullName>
    </recommendedName>
</protein>